<organism evidence="1 2">
    <name type="scientific">Peribacillus psychrosaccharolyticus</name>
    <name type="common">Bacillus psychrosaccharolyticus</name>
    <dbReference type="NCBI Taxonomy" id="1407"/>
    <lineage>
        <taxon>Bacteria</taxon>
        <taxon>Bacillati</taxon>
        <taxon>Bacillota</taxon>
        <taxon>Bacilli</taxon>
        <taxon>Bacillales</taxon>
        <taxon>Bacillaceae</taxon>
        <taxon>Peribacillus</taxon>
    </lineage>
</organism>
<dbReference type="Proteomes" id="UP000595254">
    <property type="component" value="Chromosome"/>
</dbReference>
<protein>
    <submittedName>
        <fullName evidence="1">Uncharacterized protein</fullName>
    </submittedName>
</protein>
<dbReference type="EMBL" id="CP068053">
    <property type="protein sequence ID" value="QQS99730.1"/>
    <property type="molecule type" value="Genomic_DNA"/>
</dbReference>
<keyword evidence="2" id="KW-1185">Reference proteome</keyword>
<reference evidence="1 2" key="1">
    <citation type="submission" date="2021-01" db="EMBL/GenBank/DDBJ databases">
        <title>FDA dAtabase for Regulatory Grade micrObial Sequences (FDA-ARGOS): Supporting development and validation of Infectious Disease Dx tests.</title>
        <authorList>
            <person name="Nelson B."/>
            <person name="Plummer A."/>
            <person name="Tallon L."/>
            <person name="Sadzewicz L."/>
            <person name="Zhao X."/>
            <person name="Boylan J."/>
            <person name="Ott S."/>
            <person name="Bowen H."/>
            <person name="Vavikolanu K."/>
            <person name="Mehta A."/>
            <person name="Aluvathingal J."/>
            <person name="Nadendla S."/>
            <person name="Myers T."/>
            <person name="Yan Y."/>
            <person name="Sichtig H."/>
        </authorList>
    </citation>
    <scope>NUCLEOTIDE SEQUENCE [LARGE SCALE GENOMIC DNA]</scope>
    <source>
        <strain evidence="1 2">FDAARGOS_1161</strain>
    </source>
</reference>
<dbReference type="KEGG" id="ppsr:I6J18_19395"/>
<accession>A0A974NL39</accession>
<name>A0A974NL39_PERPY</name>
<sequence>MEILIKNIKYLENAIDLFLDIPEKLIGSELSFRIIKRQANVEIYKHKQVFDSHVGLVNIAAEDFANRTLFHPEEVWDLRVSTEKEDVTVLKGASLSEKTHYLEKQWQGFAWKPYWTKDEQLAFYARYHKDVKAVEVKDVYATRDRLWLKLDACSIVQGDTLVQPTYSEQSTAYFILPIETFSFDQEGHAKTPLTVAVPTEDGKWLTAKSTGNIQTHGEIEVTVTSSADSCMLMLNKPRKTVSVIGSCVSRDNFNSHFNAGYKQDFQFLQLQNQVSIISAVAEPLVINKEDISQLGTWEQNNLLSECRKDFFTTSELANTDYLILDFFSDVYFGVCLLKDSALTNNHWVLHKTDVYQNDLTICTLSEDDEAYFDMWKQAVHQLFEKLSITMPLTKVVLHKARFTDRYLKEDGTVAYFENADRVEQFNKWWDRFDHYVEKNFDVISINVSQEKHLSHENHKWGKFNVHYIDSYYHEFLEKFKHALEIGHS</sequence>
<dbReference type="RefSeq" id="WP_040372290.1">
    <property type="nucleotide sequence ID" value="NZ_CP068053.1"/>
</dbReference>
<dbReference type="Pfam" id="PF19786">
    <property type="entry name" value="DUF6270"/>
    <property type="match status" value="1"/>
</dbReference>
<dbReference type="InterPro" id="IPR046237">
    <property type="entry name" value="DUF6270"/>
</dbReference>
<evidence type="ECO:0000313" key="1">
    <source>
        <dbReference type="EMBL" id="QQS99730.1"/>
    </source>
</evidence>
<proteinExistence type="predicted"/>
<dbReference type="AlphaFoldDB" id="A0A974NL39"/>
<gene>
    <name evidence="1" type="ORF">I6J18_19395</name>
</gene>
<evidence type="ECO:0000313" key="2">
    <source>
        <dbReference type="Proteomes" id="UP000595254"/>
    </source>
</evidence>